<dbReference type="SUPFAM" id="SSF56672">
    <property type="entry name" value="DNA/RNA polymerases"/>
    <property type="match status" value="1"/>
</dbReference>
<dbReference type="Gene3D" id="2.40.70.10">
    <property type="entry name" value="Acid Proteases"/>
    <property type="match status" value="1"/>
</dbReference>
<evidence type="ECO:0000313" key="2">
    <source>
        <dbReference type="Proteomes" id="UP000765509"/>
    </source>
</evidence>
<evidence type="ECO:0000313" key="1">
    <source>
        <dbReference type="EMBL" id="MBW0515276.1"/>
    </source>
</evidence>
<dbReference type="AlphaFoldDB" id="A0A9Q3HRN2"/>
<comment type="caution">
    <text evidence="1">The sequence shown here is derived from an EMBL/GenBank/DDBJ whole genome shotgun (WGS) entry which is preliminary data.</text>
</comment>
<dbReference type="Gene3D" id="3.10.10.10">
    <property type="entry name" value="HIV Type 1 Reverse Transcriptase, subunit A, domain 1"/>
    <property type="match status" value="1"/>
</dbReference>
<gene>
    <name evidence="1" type="ORF">O181_054991</name>
</gene>
<protein>
    <recommendedName>
        <fullName evidence="3">Aspartic peptidase DDI1-type domain-containing protein</fullName>
    </recommendedName>
</protein>
<dbReference type="InterPro" id="IPR043502">
    <property type="entry name" value="DNA/RNA_pol_sf"/>
</dbReference>
<dbReference type="OrthoDB" id="3250101at2759"/>
<dbReference type="InterPro" id="IPR021109">
    <property type="entry name" value="Peptidase_aspartic_dom_sf"/>
</dbReference>
<organism evidence="1 2">
    <name type="scientific">Austropuccinia psidii MF-1</name>
    <dbReference type="NCBI Taxonomy" id="1389203"/>
    <lineage>
        <taxon>Eukaryota</taxon>
        <taxon>Fungi</taxon>
        <taxon>Dikarya</taxon>
        <taxon>Basidiomycota</taxon>
        <taxon>Pucciniomycotina</taxon>
        <taxon>Pucciniomycetes</taxon>
        <taxon>Pucciniales</taxon>
        <taxon>Sphaerophragmiaceae</taxon>
        <taxon>Austropuccinia</taxon>
    </lineage>
</organism>
<accession>A0A9Q3HRN2</accession>
<sequence length="309" mass="34538">MESYSHLPQLSNVQLDMSNLKDAQLMKTNPNRGRGYTAGNSCTIEVVIGNKTTKLLIDPGAFFSCLGKSFLKACAPHFEDQLLTIDGMKLNSASNPMKELGIFETTVIFPHINGNLIITVEFVIMRNFSSTHFILGNDYLIIQITVRKVAKVNLELKRFKSEQLSEAEISLYLTDKQENELSALSYEHKEAFLSDEEPLGAVIGQEVDIILNIEKPYSPLLRRPAYPASPKSREALETHIKELLDLGVIKKVGHSEEVEITTSVIVAWHNGKSRMVGDFRALNTYTVPDRHPILKIQIALTQISQAVCP</sequence>
<evidence type="ECO:0008006" key="3">
    <source>
        <dbReference type="Google" id="ProtNLM"/>
    </source>
</evidence>
<proteinExistence type="predicted"/>
<keyword evidence="2" id="KW-1185">Reference proteome</keyword>
<reference evidence="1" key="1">
    <citation type="submission" date="2021-03" db="EMBL/GenBank/DDBJ databases">
        <title>Draft genome sequence of rust myrtle Austropuccinia psidii MF-1, a brazilian biotype.</title>
        <authorList>
            <person name="Quecine M.C."/>
            <person name="Pachon D.M.R."/>
            <person name="Bonatelli M.L."/>
            <person name="Correr F.H."/>
            <person name="Franceschini L.M."/>
            <person name="Leite T.F."/>
            <person name="Margarido G.R.A."/>
            <person name="Almeida C.A."/>
            <person name="Ferrarezi J.A."/>
            <person name="Labate C.A."/>
        </authorList>
    </citation>
    <scope>NUCLEOTIDE SEQUENCE</scope>
    <source>
        <strain evidence="1">MF-1</strain>
    </source>
</reference>
<name>A0A9Q3HRN2_9BASI</name>
<dbReference type="Proteomes" id="UP000765509">
    <property type="component" value="Unassembled WGS sequence"/>
</dbReference>
<dbReference type="EMBL" id="AVOT02024548">
    <property type="protein sequence ID" value="MBW0515276.1"/>
    <property type="molecule type" value="Genomic_DNA"/>
</dbReference>